<keyword evidence="1" id="KW-0732">Signal</keyword>
<accession>A0AAJ6BNK0</accession>
<gene>
    <name evidence="2" type="ORF">P0Y56_02470</name>
</gene>
<name>A0AAJ6BNK0_9SPHN</name>
<protein>
    <submittedName>
        <fullName evidence="2">Uncharacterized protein</fullName>
    </submittedName>
</protein>
<evidence type="ECO:0000256" key="1">
    <source>
        <dbReference type="SAM" id="SignalP"/>
    </source>
</evidence>
<organism evidence="2 3">
    <name type="scientific">Candidatus Andeanibacterium colombiense</name>
    <dbReference type="NCBI Taxonomy" id="3121345"/>
    <lineage>
        <taxon>Bacteria</taxon>
        <taxon>Pseudomonadati</taxon>
        <taxon>Pseudomonadota</taxon>
        <taxon>Alphaproteobacteria</taxon>
        <taxon>Sphingomonadales</taxon>
        <taxon>Sphingomonadaceae</taxon>
        <taxon>Candidatus Andeanibacterium</taxon>
    </lineage>
</organism>
<proteinExistence type="predicted"/>
<feature type="signal peptide" evidence="1">
    <location>
        <begin position="1"/>
        <end position="21"/>
    </location>
</feature>
<dbReference type="Proteomes" id="UP001218362">
    <property type="component" value="Chromosome"/>
</dbReference>
<feature type="chain" id="PRO_5042533498" evidence="1">
    <location>
        <begin position="22"/>
        <end position="145"/>
    </location>
</feature>
<dbReference type="EMBL" id="CP119316">
    <property type="protein sequence ID" value="WEK47167.1"/>
    <property type="molecule type" value="Genomic_DNA"/>
</dbReference>
<sequence length="145" mass="14469">MRKSHVLAALLAVSAAPAALAAQGAAVPAKPAAGARAGAKIDPKKAADVQRAAIILRAFNLAFESKTVTQPVKGALMLCLYNSKLSDISAATERALAASPGGQKPDATAIYRAAAGVCGVTFKKADGAAAGAKPLPPLKPSDGKR</sequence>
<evidence type="ECO:0000313" key="2">
    <source>
        <dbReference type="EMBL" id="WEK47167.1"/>
    </source>
</evidence>
<dbReference type="KEGG" id="acob:P0Y56_02470"/>
<dbReference type="AlphaFoldDB" id="A0AAJ6BNK0"/>
<evidence type="ECO:0000313" key="3">
    <source>
        <dbReference type="Proteomes" id="UP001218362"/>
    </source>
</evidence>
<reference evidence="2" key="1">
    <citation type="submission" date="2023-03" db="EMBL/GenBank/DDBJ databases">
        <title>Andean soil-derived lignocellulolytic bacterial consortium as a source of novel taxa and putative plastic-active enzymes.</title>
        <authorList>
            <person name="Diaz-Garcia L."/>
            <person name="Chuvochina M."/>
            <person name="Feuerriegel G."/>
            <person name="Bunk B."/>
            <person name="Sproer C."/>
            <person name="Streit W.R."/>
            <person name="Rodriguez L.M."/>
            <person name="Overmann J."/>
            <person name="Jimenez D.J."/>
        </authorList>
    </citation>
    <scope>NUCLEOTIDE SEQUENCE</scope>
    <source>
        <strain evidence="2">MAG 26</strain>
    </source>
</reference>